<dbReference type="InterPro" id="IPR010982">
    <property type="entry name" value="Lambda_DNA-bd_dom_sf"/>
</dbReference>
<proteinExistence type="predicted"/>
<dbReference type="RefSeq" id="WP_040270515.1">
    <property type="nucleotide sequence ID" value="NZ_JAJNCM010000031.1"/>
</dbReference>
<organism evidence="1 2">
    <name type="scientific">Rhodococcus ruber</name>
    <dbReference type="NCBI Taxonomy" id="1830"/>
    <lineage>
        <taxon>Bacteria</taxon>
        <taxon>Bacillati</taxon>
        <taxon>Actinomycetota</taxon>
        <taxon>Actinomycetes</taxon>
        <taxon>Mycobacteriales</taxon>
        <taxon>Nocardiaceae</taxon>
        <taxon>Rhodococcus</taxon>
    </lineage>
</organism>
<name>A0A098BGX6_9NOCA</name>
<sequence length="139" mass="15816">MNYLAPSLGQKLDRLLAFYHHRNEPELTLQAVATIVGQRIGEPIPVEMLEEVRSGERTSLPVTVTDALCDAFKVDRDYLRLNGGRDIDIDQRLRLWITIRDRGLHHFAARATSLTREDVERLIAEIEQMTPQAAGLRQA</sequence>
<dbReference type="GO" id="GO:0003677">
    <property type="term" value="F:DNA binding"/>
    <property type="evidence" value="ECO:0007669"/>
    <property type="project" value="InterPro"/>
</dbReference>
<dbReference type="AlphaFoldDB" id="A0A098BGX6"/>
<accession>A0A098BGX6</accession>
<dbReference type="OrthoDB" id="4550737at2"/>
<protein>
    <submittedName>
        <fullName evidence="1">Uncharacterized protein</fullName>
    </submittedName>
</protein>
<evidence type="ECO:0000313" key="2">
    <source>
        <dbReference type="Proteomes" id="UP000042997"/>
    </source>
</evidence>
<reference evidence="1 2" key="1">
    <citation type="journal article" date="2014" name="Genome Announc.">
        <title>Draft Genome Sequence of Propane- and Butane-Oxidizing Actinobacterium Rhodococcus ruber IEGM 231.</title>
        <authorList>
            <person name="Ivshina I.B."/>
            <person name="Kuyukina M.S."/>
            <person name="Krivoruchko A.V."/>
            <person name="Barbe V."/>
            <person name="Fischer C."/>
        </authorList>
    </citation>
    <scope>NUCLEOTIDE SEQUENCE [LARGE SCALE GENOMIC DNA]</scope>
</reference>
<evidence type="ECO:0000313" key="1">
    <source>
        <dbReference type="EMBL" id="CDZ87500.1"/>
    </source>
</evidence>
<dbReference type="EMBL" id="CCSD01000039">
    <property type="protein sequence ID" value="CDZ87500.1"/>
    <property type="molecule type" value="Genomic_DNA"/>
</dbReference>
<gene>
    <name evidence="1" type="ORF">RHRU231_30028</name>
</gene>
<dbReference type="Gene3D" id="1.10.260.40">
    <property type="entry name" value="lambda repressor-like DNA-binding domains"/>
    <property type="match status" value="1"/>
</dbReference>
<dbReference type="Proteomes" id="UP000042997">
    <property type="component" value="Unassembled WGS sequence"/>
</dbReference>